<feature type="non-terminal residue" evidence="1">
    <location>
        <position position="169"/>
    </location>
</feature>
<dbReference type="Proteomes" id="UP000035740">
    <property type="component" value="Unassembled WGS sequence"/>
</dbReference>
<dbReference type="PANTHER" id="PTHR43336">
    <property type="entry name" value="OXYGEN SENSOR HISTIDINE KINASE RESPONSE REGULATOR DEVS/DOSS"/>
    <property type="match status" value="1"/>
</dbReference>
<accession>A0A0J8B3G4</accession>
<name>A0A0J8B3G4_BETVV</name>
<dbReference type="AlphaFoldDB" id="A0A0J8B3G4"/>
<keyword evidence="2" id="KW-1185">Reference proteome</keyword>
<dbReference type="eggNOG" id="ENOG502QQYF">
    <property type="taxonomic scope" value="Eukaryota"/>
</dbReference>
<proteinExistence type="predicted"/>
<gene>
    <name evidence="1" type="ORF">BVRB_021760</name>
</gene>
<protein>
    <submittedName>
        <fullName evidence="1">Uncharacterized protein</fullName>
    </submittedName>
</protein>
<dbReference type="OrthoDB" id="60033at2759"/>
<evidence type="ECO:0000313" key="2">
    <source>
        <dbReference type="Proteomes" id="UP000035740"/>
    </source>
</evidence>
<reference evidence="1 2" key="1">
    <citation type="journal article" date="2014" name="Nature">
        <title>The genome of the recently domesticated crop plant sugar beet (Beta vulgaris).</title>
        <authorList>
            <person name="Dohm J.C."/>
            <person name="Minoche A.E."/>
            <person name="Holtgrawe D."/>
            <person name="Capella-Gutierrez S."/>
            <person name="Zakrzewski F."/>
            <person name="Tafer H."/>
            <person name="Rupp O."/>
            <person name="Sorensen T.R."/>
            <person name="Stracke R."/>
            <person name="Reinhardt R."/>
            <person name="Goesmann A."/>
            <person name="Kraft T."/>
            <person name="Schulz B."/>
            <person name="Stadler P.F."/>
            <person name="Schmidt T."/>
            <person name="Gabaldon T."/>
            <person name="Lehrach H."/>
            <person name="Weisshaar B."/>
            <person name="Himmelbauer H."/>
        </authorList>
    </citation>
    <scope>NUCLEOTIDE SEQUENCE [LARGE SCALE GENOMIC DNA]</scope>
    <source>
        <tissue evidence="1">Taproot</tissue>
    </source>
</reference>
<dbReference type="EMBL" id="KQ093665">
    <property type="protein sequence ID" value="KMS94403.1"/>
    <property type="molecule type" value="Genomic_DNA"/>
</dbReference>
<evidence type="ECO:0000313" key="1">
    <source>
        <dbReference type="EMBL" id="KMS94403.1"/>
    </source>
</evidence>
<organism evidence="1 2">
    <name type="scientific">Beta vulgaris subsp. vulgaris</name>
    <name type="common">Beet</name>
    <dbReference type="NCBI Taxonomy" id="3555"/>
    <lineage>
        <taxon>Eukaryota</taxon>
        <taxon>Viridiplantae</taxon>
        <taxon>Streptophyta</taxon>
        <taxon>Embryophyta</taxon>
        <taxon>Tracheophyta</taxon>
        <taxon>Spermatophyta</taxon>
        <taxon>Magnoliopsida</taxon>
        <taxon>eudicotyledons</taxon>
        <taxon>Gunneridae</taxon>
        <taxon>Pentapetalae</taxon>
        <taxon>Caryophyllales</taxon>
        <taxon>Chenopodiaceae</taxon>
        <taxon>Betoideae</taxon>
        <taxon>Beta</taxon>
    </lineage>
</organism>
<dbReference type="PANTHER" id="PTHR43336:SF3">
    <property type="entry name" value="GUANYLATE CYCLASE DOMAIN-CONTAINING PROTEIN"/>
    <property type="match status" value="1"/>
</dbReference>
<sequence>MQSMCRILDAVEQRNSKAPLRVYTFDIGREALEIQKNQPSMPSSLNRGSISLKESPSSIIKRLSVITGLQIAETSGDPDATSIADDKTDDYIVIDFAIHVTPYRVGIENRWVDMFNKAVKTYLSGNWSEAKTLLDGCSAFVPNDRPTEFLLEYLETHGPAAPPDWPGYR</sequence>
<dbReference type="Gramene" id="KMS94403">
    <property type="protein sequence ID" value="KMS94403"/>
    <property type="gene ID" value="BVRB_021760"/>
</dbReference>